<comment type="cofactor">
    <cofactor evidence="1">
        <name>heme</name>
        <dbReference type="ChEBI" id="CHEBI:30413"/>
    </cofactor>
</comment>
<keyword evidence="8" id="KW-0492">Microsome</keyword>
<keyword evidence="7" id="KW-0256">Endoplasmic reticulum</keyword>
<keyword evidence="11" id="KW-0503">Monooxygenase</keyword>
<evidence type="ECO:0000256" key="13">
    <source>
        <dbReference type="SAM" id="Phobius"/>
    </source>
</evidence>
<evidence type="ECO:0000256" key="12">
    <source>
        <dbReference type="ARBA" id="ARBA00023136"/>
    </source>
</evidence>
<dbReference type="GO" id="GO:0016705">
    <property type="term" value="F:oxidoreductase activity, acting on paired donors, with incorporation or reduction of molecular oxygen"/>
    <property type="evidence" value="ECO:0007669"/>
    <property type="project" value="InterPro"/>
</dbReference>
<keyword evidence="10" id="KW-0408">Iron</keyword>
<evidence type="ECO:0000256" key="7">
    <source>
        <dbReference type="ARBA" id="ARBA00022824"/>
    </source>
</evidence>
<dbReference type="GO" id="GO:0020037">
    <property type="term" value="F:heme binding"/>
    <property type="evidence" value="ECO:0007669"/>
    <property type="project" value="InterPro"/>
</dbReference>
<dbReference type="GO" id="GO:0004497">
    <property type="term" value="F:monooxygenase activity"/>
    <property type="evidence" value="ECO:0007669"/>
    <property type="project" value="UniProtKB-KW"/>
</dbReference>
<dbReference type="AlphaFoldDB" id="A0A7R9G7C2"/>
<keyword evidence="6" id="KW-0479">Metal-binding</keyword>
<evidence type="ECO:0000313" key="14">
    <source>
        <dbReference type="EMBL" id="CAD7268783.1"/>
    </source>
</evidence>
<evidence type="ECO:0000256" key="2">
    <source>
        <dbReference type="ARBA" id="ARBA00004174"/>
    </source>
</evidence>
<evidence type="ECO:0000256" key="11">
    <source>
        <dbReference type="ARBA" id="ARBA00023033"/>
    </source>
</evidence>
<dbReference type="InterPro" id="IPR050476">
    <property type="entry name" value="Insect_CytP450_Detox"/>
</dbReference>
<evidence type="ECO:0000256" key="8">
    <source>
        <dbReference type="ARBA" id="ARBA00022848"/>
    </source>
</evidence>
<accession>A0A7R9G7C2</accession>
<name>A0A7R9G7C2_TIMSH</name>
<organism evidence="14">
    <name type="scientific">Timema shepardi</name>
    <name type="common">Walking stick</name>
    <dbReference type="NCBI Taxonomy" id="629360"/>
    <lineage>
        <taxon>Eukaryota</taxon>
        <taxon>Metazoa</taxon>
        <taxon>Ecdysozoa</taxon>
        <taxon>Arthropoda</taxon>
        <taxon>Hexapoda</taxon>
        <taxon>Insecta</taxon>
        <taxon>Pterygota</taxon>
        <taxon>Neoptera</taxon>
        <taxon>Polyneoptera</taxon>
        <taxon>Phasmatodea</taxon>
        <taxon>Timematodea</taxon>
        <taxon>Timematoidea</taxon>
        <taxon>Timematidae</taxon>
        <taxon>Timema</taxon>
    </lineage>
</organism>
<keyword evidence="12 13" id="KW-0472">Membrane</keyword>
<dbReference type="EMBL" id="OC016437">
    <property type="protein sequence ID" value="CAD7268783.1"/>
    <property type="molecule type" value="Genomic_DNA"/>
</dbReference>
<evidence type="ECO:0008006" key="15">
    <source>
        <dbReference type="Google" id="ProtNLM"/>
    </source>
</evidence>
<evidence type="ECO:0000256" key="1">
    <source>
        <dbReference type="ARBA" id="ARBA00001971"/>
    </source>
</evidence>
<gene>
    <name evidence="14" type="ORF">TSIB3V08_LOCUS12783</name>
</gene>
<dbReference type="GO" id="GO:0005506">
    <property type="term" value="F:iron ion binding"/>
    <property type="evidence" value="ECO:0007669"/>
    <property type="project" value="InterPro"/>
</dbReference>
<dbReference type="PRINTS" id="PR00464">
    <property type="entry name" value="EP450II"/>
</dbReference>
<dbReference type="PANTHER" id="PTHR24292:SF54">
    <property type="entry name" value="CYP9F3-RELATED"/>
    <property type="match status" value="1"/>
</dbReference>
<comment type="similarity">
    <text evidence="4">Belongs to the cytochrome P450 family.</text>
</comment>
<comment type="subcellular location">
    <subcellularLocation>
        <location evidence="3">Endoplasmic reticulum membrane</location>
        <topology evidence="3">Peripheral membrane protein</topology>
    </subcellularLocation>
    <subcellularLocation>
        <location evidence="2">Microsome membrane</location>
        <topology evidence="2">Peripheral membrane protein</topology>
    </subcellularLocation>
</comment>
<proteinExistence type="inferred from homology"/>
<dbReference type="Gene3D" id="1.10.630.10">
    <property type="entry name" value="Cytochrome P450"/>
    <property type="match status" value="1"/>
</dbReference>
<evidence type="ECO:0000256" key="10">
    <source>
        <dbReference type="ARBA" id="ARBA00023004"/>
    </source>
</evidence>
<dbReference type="Pfam" id="PF00067">
    <property type="entry name" value="p450"/>
    <property type="match status" value="1"/>
</dbReference>
<keyword evidence="5" id="KW-0349">Heme</keyword>
<feature type="transmembrane region" description="Helical" evidence="13">
    <location>
        <begin position="12"/>
        <end position="29"/>
    </location>
</feature>
<protein>
    <recommendedName>
        <fullName evidence="15">Cytochrome P450</fullName>
    </recommendedName>
</protein>
<keyword evidence="13" id="KW-1133">Transmembrane helix</keyword>
<keyword evidence="13" id="KW-0812">Transmembrane</keyword>
<dbReference type="PANTHER" id="PTHR24292">
    <property type="entry name" value="CYTOCHROME P450"/>
    <property type="match status" value="1"/>
</dbReference>
<dbReference type="InterPro" id="IPR001128">
    <property type="entry name" value="Cyt_P450"/>
</dbReference>
<evidence type="ECO:0000256" key="9">
    <source>
        <dbReference type="ARBA" id="ARBA00023002"/>
    </source>
</evidence>
<dbReference type="CDD" id="cd11056">
    <property type="entry name" value="CYP6-like"/>
    <property type="match status" value="1"/>
</dbReference>
<dbReference type="InterPro" id="IPR036396">
    <property type="entry name" value="Cyt_P450_sf"/>
</dbReference>
<evidence type="ECO:0000256" key="3">
    <source>
        <dbReference type="ARBA" id="ARBA00004406"/>
    </source>
</evidence>
<evidence type="ECO:0000256" key="6">
    <source>
        <dbReference type="ARBA" id="ARBA00022723"/>
    </source>
</evidence>
<keyword evidence="9" id="KW-0560">Oxidoreductase</keyword>
<evidence type="ECO:0000256" key="5">
    <source>
        <dbReference type="ARBA" id="ARBA00022617"/>
    </source>
</evidence>
<dbReference type="GO" id="GO:0005789">
    <property type="term" value="C:endoplasmic reticulum membrane"/>
    <property type="evidence" value="ECO:0007669"/>
    <property type="project" value="UniProtKB-SubCell"/>
</dbReference>
<evidence type="ECO:0000256" key="4">
    <source>
        <dbReference type="ARBA" id="ARBA00010617"/>
    </source>
</evidence>
<dbReference type="SUPFAM" id="SSF48264">
    <property type="entry name" value="Cytochrome P450"/>
    <property type="match status" value="1"/>
</dbReference>
<dbReference type="InterPro" id="IPR002402">
    <property type="entry name" value="Cyt_P450_E_grp-II"/>
</dbReference>
<reference evidence="14" key="1">
    <citation type="submission" date="2020-11" db="EMBL/GenBank/DDBJ databases">
        <authorList>
            <person name="Tran Van P."/>
        </authorList>
    </citation>
    <scope>NUCLEOTIDE SEQUENCE</scope>
</reference>
<sequence>MTFYFETPLLDEIILFALVSILVWIYQYTTSTFDHWKKRGIAFIKPFPFLGNLKDVVFLKSSRHDAIKDFYRKLEGEPFGGIFLFRSPVLIVRDPDIIKSILVKDFSHFQNRVHSSPSADPVSYSLAVINGPKWYILRTKLTPTFTSGKLKNMMDALTECSLETNSALQNSADNNSIIEVKDLAGNFTTQVIGSVIFGLQINSIKDPESEFRKFGHQITSPSKKRAIALAMSRIFPKIAKLLGLSYIPKDAISFFSKVVRETVQYREKNGVTRNDFLQLLIQLKNNVKLVDDRSKEDEHLRHQIDLGDATLEQFEMTDDMMTGNCFVFFMAGFDTSATTMSFALYELAVNPDIQERLSAEIDDVLEKHKGKITYDAIHEMSYLDKVVNGMFIIHIGPTF</sequence>